<keyword evidence="2" id="KW-1185">Reference proteome</keyword>
<evidence type="ECO:0000313" key="1">
    <source>
        <dbReference type="EMBL" id="KAG8171404.1"/>
    </source>
</evidence>
<accession>A0AAV6TI55</accession>
<name>A0AAV6TI55_9ARAC</name>
<protein>
    <submittedName>
        <fullName evidence="1">Uncharacterized protein</fullName>
    </submittedName>
</protein>
<organism evidence="1 2">
    <name type="scientific">Oedothorax gibbosus</name>
    <dbReference type="NCBI Taxonomy" id="931172"/>
    <lineage>
        <taxon>Eukaryota</taxon>
        <taxon>Metazoa</taxon>
        <taxon>Ecdysozoa</taxon>
        <taxon>Arthropoda</taxon>
        <taxon>Chelicerata</taxon>
        <taxon>Arachnida</taxon>
        <taxon>Araneae</taxon>
        <taxon>Araneomorphae</taxon>
        <taxon>Entelegynae</taxon>
        <taxon>Araneoidea</taxon>
        <taxon>Linyphiidae</taxon>
        <taxon>Erigoninae</taxon>
        <taxon>Oedothorax</taxon>
    </lineage>
</organism>
<reference evidence="1 2" key="1">
    <citation type="journal article" date="2022" name="Nat. Ecol. Evol.">
        <title>A masculinizing supergene underlies an exaggerated male reproductive morph in a spider.</title>
        <authorList>
            <person name="Hendrickx F."/>
            <person name="De Corte Z."/>
            <person name="Sonet G."/>
            <person name="Van Belleghem S.M."/>
            <person name="Kostlbacher S."/>
            <person name="Vangestel C."/>
        </authorList>
    </citation>
    <scope>NUCLEOTIDE SEQUENCE [LARGE SCALE GENOMIC DNA]</scope>
    <source>
        <strain evidence="1">W744_W776</strain>
    </source>
</reference>
<proteinExistence type="predicted"/>
<evidence type="ECO:0000313" key="2">
    <source>
        <dbReference type="Proteomes" id="UP000827092"/>
    </source>
</evidence>
<sequence>MCELECTKSNSSFFEKEFETSPGWREQCEQVLDGSVEAEQLQLWRMTPEELKEECKCFVSCKKDCWTYSYDFSVTEREDFQIFRRDRFSVMEVSRNAFFRIHFDSI</sequence>
<dbReference type="AlphaFoldDB" id="A0AAV6TI55"/>
<dbReference type="Proteomes" id="UP000827092">
    <property type="component" value="Unassembled WGS sequence"/>
</dbReference>
<dbReference type="EMBL" id="JAFNEN010004015">
    <property type="protein sequence ID" value="KAG8171404.1"/>
    <property type="molecule type" value="Genomic_DNA"/>
</dbReference>
<comment type="caution">
    <text evidence="1">The sequence shown here is derived from an EMBL/GenBank/DDBJ whole genome shotgun (WGS) entry which is preliminary data.</text>
</comment>
<gene>
    <name evidence="1" type="ORF">JTE90_006872</name>
</gene>